<feature type="region of interest" description="Disordered" evidence="1">
    <location>
        <begin position="1"/>
        <end position="28"/>
    </location>
</feature>
<gene>
    <name evidence="2" type="primary">LOC107805938</name>
</gene>
<dbReference type="AlphaFoldDB" id="A0A1S4B9L3"/>
<proteinExistence type="predicted"/>
<dbReference type="KEGG" id="nta:107805938"/>
<organism evidence="2">
    <name type="scientific">Nicotiana tabacum</name>
    <name type="common">Common tobacco</name>
    <dbReference type="NCBI Taxonomy" id="4097"/>
    <lineage>
        <taxon>Eukaryota</taxon>
        <taxon>Viridiplantae</taxon>
        <taxon>Streptophyta</taxon>
        <taxon>Embryophyta</taxon>
        <taxon>Tracheophyta</taxon>
        <taxon>Spermatophyta</taxon>
        <taxon>Magnoliopsida</taxon>
        <taxon>eudicotyledons</taxon>
        <taxon>Gunneridae</taxon>
        <taxon>Pentapetalae</taxon>
        <taxon>asterids</taxon>
        <taxon>lamiids</taxon>
        <taxon>Solanales</taxon>
        <taxon>Solanaceae</taxon>
        <taxon>Nicotianoideae</taxon>
        <taxon>Nicotianeae</taxon>
        <taxon>Nicotiana</taxon>
    </lineage>
</organism>
<accession>A0A1S4B9L3</accession>
<dbReference type="OrthoDB" id="10371448at2759"/>
<feature type="compositionally biased region" description="Polar residues" evidence="1">
    <location>
        <begin position="1"/>
        <end position="18"/>
    </location>
</feature>
<dbReference type="PaxDb" id="4097-A0A1S4B9L3"/>
<name>A0A1S4B9L3_TOBAC</name>
<reference evidence="2" key="1">
    <citation type="submission" date="2025-08" db="UniProtKB">
        <authorList>
            <consortium name="RefSeq"/>
        </authorList>
    </citation>
    <scope>IDENTIFICATION</scope>
</reference>
<evidence type="ECO:0000256" key="1">
    <source>
        <dbReference type="SAM" id="MobiDB-lite"/>
    </source>
</evidence>
<dbReference type="RefSeq" id="XP_016485532.1">
    <property type="nucleotide sequence ID" value="XM_016630046.1"/>
</dbReference>
<protein>
    <submittedName>
        <fullName evidence="2">Uncharacterized protein</fullName>
    </submittedName>
</protein>
<evidence type="ECO:0000313" key="2">
    <source>
        <dbReference type="RefSeq" id="XP_016485532.1"/>
    </source>
</evidence>
<sequence>MAKTSNNVPQKEAPSSSRLVGGEDAAEPRPEEFVPLWLGCLSQFRILNNGLKDLGRTLPPSGDEEVPVPKQFKEKNIKYVPSSLVSEKKKLTKKSRKLKGPPDVMLSESIRRLRDDPEEGEDELVGVRANVVIQQSSESAEVNTGTLVIIPEQEKAETIRSRAEMVEGETEGRTSLAAEDISRDELGIVNISGYPQILDAMIREASMMEGRSNEGIQEPTDIHGFLDGLESAASEEVIGFGGLPIPKKTS</sequence>